<dbReference type="PROSITE" id="PS50181">
    <property type="entry name" value="FBOX"/>
    <property type="match status" value="1"/>
</dbReference>
<dbReference type="PANTHER" id="PTHR13318">
    <property type="entry name" value="PARTNER OF PAIRED, ISOFORM B-RELATED"/>
    <property type="match status" value="1"/>
</dbReference>
<protein>
    <recommendedName>
        <fullName evidence="1">F-box domain-containing protein</fullName>
    </recommendedName>
</protein>
<dbReference type="AlphaFoldDB" id="A0A1X2I1J5"/>
<dbReference type="OrthoDB" id="10257471at2759"/>
<dbReference type="Gene3D" id="3.80.10.10">
    <property type="entry name" value="Ribonuclease Inhibitor"/>
    <property type="match status" value="1"/>
</dbReference>
<dbReference type="InterPro" id="IPR032675">
    <property type="entry name" value="LRR_dom_sf"/>
</dbReference>
<gene>
    <name evidence="2" type="ORF">BCR42DRAFT_426458</name>
</gene>
<comment type="caution">
    <text evidence="2">The sequence shown here is derived from an EMBL/GenBank/DDBJ whole genome shotgun (WGS) entry which is preliminary data.</text>
</comment>
<dbReference type="InterPro" id="IPR001810">
    <property type="entry name" value="F-box_dom"/>
</dbReference>
<evidence type="ECO:0000259" key="1">
    <source>
        <dbReference type="PROSITE" id="PS50181"/>
    </source>
</evidence>
<feature type="domain" description="F-box" evidence="1">
    <location>
        <begin position="1"/>
        <end position="44"/>
    </location>
</feature>
<dbReference type="GO" id="GO:0031146">
    <property type="term" value="P:SCF-dependent proteasomal ubiquitin-dependent protein catabolic process"/>
    <property type="evidence" value="ECO:0007669"/>
    <property type="project" value="TreeGrafter"/>
</dbReference>
<dbReference type="Proteomes" id="UP000193560">
    <property type="component" value="Unassembled WGS sequence"/>
</dbReference>
<sequence>MNKLPQELLPLIIQHLEKQDDRYTCTLVDKRFYQAAIPLLWETADLFSNEPAQTFLTCLMTMSQHQPIGRHIRALSVNNCVWTDTEFLFVIEHTRWLEDLQLINLKHITDTSLQHLGRHCPRLQTLLLYHIDISQPSMDALGQHCYQLTELTLANCWKLGPDTFSAMIDGCPLEMLHIEYPSLGLITDKVAMDLTANHFDRLTELELMYLPIGFIERLLSAAATAAGSWPHLTHLTINNYDINYQDDGGDGALVPFLQTHPGLRVLDLNQSQFNLKLLKAISVIHHPKIMDLHLRCVRCLSDSGGGAAVLRQLVRDCPMLGYISLDACMVPSSSFPEAGTACISQRYHNMLQRLDQEAITKIRLAS</sequence>
<accession>A0A1X2I1J5</accession>
<evidence type="ECO:0000313" key="2">
    <source>
        <dbReference type="EMBL" id="ORZ07169.1"/>
    </source>
</evidence>
<proteinExistence type="predicted"/>
<dbReference type="InterPro" id="IPR036047">
    <property type="entry name" value="F-box-like_dom_sf"/>
</dbReference>
<evidence type="ECO:0000313" key="3">
    <source>
        <dbReference type="Proteomes" id="UP000193560"/>
    </source>
</evidence>
<dbReference type="EMBL" id="MCGE01000036">
    <property type="protein sequence ID" value="ORZ07169.1"/>
    <property type="molecule type" value="Genomic_DNA"/>
</dbReference>
<organism evidence="2 3">
    <name type="scientific">Absidia repens</name>
    <dbReference type="NCBI Taxonomy" id="90262"/>
    <lineage>
        <taxon>Eukaryota</taxon>
        <taxon>Fungi</taxon>
        <taxon>Fungi incertae sedis</taxon>
        <taxon>Mucoromycota</taxon>
        <taxon>Mucoromycotina</taxon>
        <taxon>Mucoromycetes</taxon>
        <taxon>Mucorales</taxon>
        <taxon>Cunninghamellaceae</taxon>
        <taxon>Absidia</taxon>
    </lineage>
</organism>
<name>A0A1X2I1J5_9FUNG</name>
<dbReference type="SUPFAM" id="SSF81383">
    <property type="entry name" value="F-box domain"/>
    <property type="match status" value="1"/>
</dbReference>
<keyword evidence="3" id="KW-1185">Reference proteome</keyword>
<dbReference type="SUPFAM" id="SSF52047">
    <property type="entry name" value="RNI-like"/>
    <property type="match status" value="1"/>
</dbReference>
<dbReference type="GO" id="GO:0019005">
    <property type="term" value="C:SCF ubiquitin ligase complex"/>
    <property type="evidence" value="ECO:0007669"/>
    <property type="project" value="TreeGrafter"/>
</dbReference>
<reference evidence="2 3" key="1">
    <citation type="submission" date="2016-07" db="EMBL/GenBank/DDBJ databases">
        <title>Pervasive Adenine N6-methylation of Active Genes in Fungi.</title>
        <authorList>
            <consortium name="DOE Joint Genome Institute"/>
            <person name="Mondo S.J."/>
            <person name="Dannebaum R.O."/>
            <person name="Kuo R.C."/>
            <person name="Labutti K."/>
            <person name="Haridas S."/>
            <person name="Kuo A."/>
            <person name="Salamov A."/>
            <person name="Ahrendt S.R."/>
            <person name="Lipzen A."/>
            <person name="Sullivan W."/>
            <person name="Andreopoulos W.B."/>
            <person name="Clum A."/>
            <person name="Lindquist E."/>
            <person name="Daum C."/>
            <person name="Ramamoorthy G.K."/>
            <person name="Gryganskyi A."/>
            <person name="Culley D."/>
            <person name="Magnuson J.K."/>
            <person name="James T.Y."/>
            <person name="O'Malley M.A."/>
            <person name="Stajich J.E."/>
            <person name="Spatafora J.W."/>
            <person name="Visel A."/>
            <person name="Grigoriev I.V."/>
        </authorList>
    </citation>
    <scope>NUCLEOTIDE SEQUENCE [LARGE SCALE GENOMIC DNA]</scope>
    <source>
        <strain evidence="2 3">NRRL 1336</strain>
    </source>
</reference>